<keyword evidence="3 5" id="KW-0863">Zinc-finger</keyword>
<evidence type="ECO:0000259" key="7">
    <source>
        <dbReference type="PROSITE" id="PS52027"/>
    </source>
</evidence>
<evidence type="ECO:0000313" key="8">
    <source>
        <dbReference type="EMBL" id="KAK5969050.1"/>
    </source>
</evidence>
<sequence>PPPNSMFLLRTHHFSKFLFNRSISAIHEPKCLEKWHIENNKLPKSQRRSEPKRPEVVLDENGEINVEATNEVRWDNAQSLLVQCENCGRRFAEDRLAVHQRSCTPENPAKSIYKGKQKSRSVSTTKRNGQRDSQSTRLN</sequence>
<dbReference type="Proteomes" id="UP001331761">
    <property type="component" value="Unassembled WGS sequence"/>
</dbReference>
<keyword evidence="1" id="KW-0479">Metal-binding</keyword>
<reference evidence="8 9" key="1">
    <citation type="submission" date="2019-10" db="EMBL/GenBank/DDBJ databases">
        <title>Assembly and Annotation for the nematode Trichostrongylus colubriformis.</title>
        <authorList>
            <person name="Martin J."/>
        </authorList>
    </citation>
    <scope>NUCLEOTIDE SEQUENCE [LARGE SCALE GENOMIC DNA]</scope>
    <source>
        <strain evidence="8">G859</strain>
        <tissue evidence="8">Whole worm</tissue>
    </source>
</reference>
<dbReference type="EMBL" id="WIXE01020664">
    <property type="protein sequence ID" value="KAK5969050.1"/>
    <property type="molecule type" value="Genomic_DNA"/>
</dbReference>
<feature type="region of interest" description="Disordered" evidence="6">
    <location>
        <begin position="100"/>
        <end position="139"/>
    </location>
</feature>
<dbReference type="PANTHER" id="PTHR13555">
    <property type="entry name" value="C2H2 ZINC FINGER CGI-62-RELATED"/>
    <property type="match status" value="1"/>
</dbReference>
<evidence type="ECO:0000256" key="6">
    <source>
        <dbReference type="SAM" id="MobiDB-lite"/>
    </source>
</evidence>
<keyword evidence="4" id="KW-0862">Zinc</keyword>
<keyword evidence="9" id="KW-1185">Reference proteome</keyword>
<accession>A0AAN8F1Q1</accession>
<feature type="domain" description="C2HC/C3H-type" evidence="7">
    <location>
        <begin position="80"/>
        <end position="109"/>
    </location>
</feature>
<dbReference type="AlphaFoldDB" id="A0AAN8F1Q1"/>
<evidence type="ECO:0000256" key="2">
    <source>
        <dbReference type="ARBA" id="ARBA00022737"/>
    </source>
</evidence>
<dbReference type="InterPro" id="IPR049899">
    <property type="entry name" value="Znf_C2HC_C3H"/>
</dbReference>
<evidence type="ECO:0000256" key="3">
    <source>
        <dbReference type="ARBA" id="ARBA00022771"/>
    </source>
</evidence>
<keyword evidence="2" id="KW-0677">Repeat</keyword>
<feature type="compositionally biased region" description="Polar residues" evidence="6">
    <location>
        <begin position="120"/>
        <end position="139"/>
    </location>
</feature>
<dbReference type="Pfam" id="PF13913">
    <property type="entry name" value="zf-C2HC_2"/>
    <property type="match status" value="1"/>
</dbReference>
<evidence type="ECO:0000313" key="9">
    <source>
        <dbReference type="Proteomes" id="UP001331761"/>
    </source>
</evidence>
<evidence type="ECO:0000256" key="5">
    <source>
        <dbReference type="PROSITE-ProRule" id="PRU01371"/>
    </source>
</evidence>
<protein>
    <submittedName>
        <fullName evidence="8">Zinc finger protein</fullName>
    </submittedName>
</protein>
<gene>
    <name evidence="8" type="ORF">GCK32_019302</name>
</gene>
<dbReference type="InterPro" id="IPR026319">
    <property type="entry name" value="ZC2HC1A/B-like"/>
</dbReference>
<dbReference type="PANTHER" id="PTHR13555:SF68">
    <property type="entry name" value="ZINC FINGER PROTEIN 474"/>
    <property type="match status" value="1"/>
</dbReference>
<comment type="caution">
    <text evidence="8">The sequence shown here is derived from an EMBL/GenBank/DDBJ whole genome shotgun (WGS) entry which is preliminary data.</text>
</comment>
<feature type="non-terminal residue" evidence="8">
    <location>
        <position position="1"/>
    </location>
</feature>
<evidence type="ECO:0000256" key="4">
    <source>
        <dbReference type="ARBA" id="ARBA00022833"/>
    </source>
</evidence>
<name>A0AAN8F1Q1_TRICO</name>
<dbReference type="PROSITE" id="PS52027">
    <property type="entry name" value="ZF_C2HC_C3H"/>
    <property type="match status" value="1"/>
</dbReference>
<organism evidence="8 9">
    <name type="scientific">Trichostrongylus colubriformis</name>
    <name type="common">Black scour worm</name>
    <dbReference type="NCBI Taxonomy" id="6319"/>
    <lineage>
        <taxon>Eukaryota</taxon>
        <taxon>Metazoa</taxon>
        <taxon>Ecdysozoa</taxon>
        <taxon>Nematoda</taxon>
        <taxon>Chromadorea</taxon>
        <taxon>Rhabditida</taxon>
        <taxon>Rhabditina</taxon>
        <taxon>Rhabditomorpha</taxon>
        <taxon>Strongyloidea</taxon>
        <taxon>Trichostrongylidae</taxon>
        <taxon>Trichostrongylus</taxon>
    </lineage>
</organism>
<evidence type="ECO:0000256" key="1">
    <source>
        <dbReference type="ARBA" id="ARBA00022723"/>
    </source>
</evidence>
<dbReference type="Gene3D" id="3.30.160.60">
    <property type="entry name" value="Classic Zinc Finger"/>
    <property type="match status" value="1"/>
</dbReference>
<dbReference type="GO" id="GO:0008270">
    <property type="term" value="F:zinc ion binding"/>
    <property type="evidence" value="ECO:0007669"/>
    <property type="project" value="UniProtKB-KW"/>
</dbReference>
<proteinExistence type="predicted"/>